<dbReference type="RefSeq" id="WP_120106980.1">
    <property type="nucleotide sequence ID" value="NZ_QXQB01000001.1"/>
</dbReference>
<dbReference type="Proteomes" id="UP000267798">
    <property type="component" value="Unassembled WGS sequence"/>
</dbReference>
<comment type="caution">
    <text evidence="2">The sequence shown here is derived from an EMBL/GenBank/DDBJ whole genome shotgun (WGS) entry which is preliminary data.</text>
</comment>
<keyword evidence="1" id="KW-1133">Transmembrane helix</keyword>
<keyword evidence="1" id="KW-0812">Transmembrane</keyword>
<feature type="transmembrane region" description="Helical" evidence="1">
    <location>
        <begin position="44"/>
        <end position="65"/>
    </location>
</feature>
<dbReference type="AlphaFoldDB" id="A0A3A6PI95"/>
<keyword evidence="3" id="KW-1185">Reference proteome</keyword>
<keyword evidence="1" id="KW-0472">Membrane</keyword>
<proteinExistence type="predicted"/>
<protein>
    <submittedName>
        <fullName evidence="2">Uncharacterized protein</fullName>
    </submittedName>
</protein>
<organism evidence="2 3">
    <name type="scientific">Paenibacillus pinisoli</name>
    <dbReference type="NCBI Taxonomy" id="1276110"/>
    <lineage>
        <taxon>Bacteria</taxon>
        <taxon>Bacillati</taxon>
        <taxon>Bacillota</taxon>
        <taxon>Bacilli</taxon>
        <taxon>Bacillales</taxon>
        <taxon>Paenibacillaceae</taxon>
        <taxon>Paenibacillus</taxon>
    </lineage>
</organism>
<feature type="transmembrane region" description="Helical" evidence="1">
    <location>
        <begin position="86"/>
        <end position="106"/>
    </location>
</feature>
<reference evidence="2 3" key="1">
    <citation type="submission" date="2018-09" db="EMBL/GenBank/DDBJ databases">
        <title>Paenibacillus aracenensis nov. sp. isolated from a cave in southern Spain.</title>
        <authorList>
            <person name="Jurado V."/>
            <person name="Gutierrez-Patricio S."/>
            <person name="Gonzalez-Pimentel J.L."/>
            <person name="Miller A.Z."/>
            <person name="Laiz L."/>
            <person name="Saiz-Jimenez C."/>
        </authorList>
    </citation>
    <scope>NUCLEOTIDE SEQUENCE [LARGE SCALE GENOMIC DNA]</scope>
    <source>
        <strain evidence="2 3">JCM 19203</strain>
    </source>
</reference>
<gene>
    <name evidence="2" type="ORF">D3P09_02710</name>
</gene>
<evidence type="ECO:0000313" key="2">
    <source>
        <dbReference type="EMBL" id="RJX40947.1"/>
    </source>
</evidence>
<sequence length="134" mass="15237">MSLWLALAQLTANSGKDGWAANPIKKLREKLSFDWSIFEGLDFVFFLLAIPYTVIVVGLLIYCVWGILKFIWQANKGGRSLNDKPFWIRVAVTILIVFMLFSGLAWDILEAIFNWTNKQDVTKAALDFIDYGIG</sequence>
<name>A0A3A6PI95_9BACL</name>
<accession>A0A3A6PI95</accession>
<dbReference type="EMBL" id="QXQB01000001">
    <property type="protein sequence ID" value="RJX40947.1"/>
    <property type="molecule type" value="Genomic_DNA"/>
</dbReference>
<evidence type="ECO:0000256" key="1">
    <source>
        <dbReference type="SAM" id="Phobius"/>
    </source>
</evidence>
<evidence type="ECO:0000313" key="3">
    <source>
        <dbReference type="Proteomes" id="UP000267798"/>
    </source>
</evidence>
<dbReference type="OrthoDB" id="2662950at2"/>